<evidence type="ECO:0000256" key="3">
    <source>
        <dbReference type="ARBA" id="ARBA00023242"/>
    </source>
</evidence>
<protein>
    <submittedName>
        <fullName evidence="6">Myb-binding protein 1A</fullName>
    </submittedName>
</protein>
<dbReference type="GO" id="GO:0003714">
    <property type="term" value="F:transcription corepressor activity"/>
    <property type="evidence" value="ECO:0007669"/>
    <property type="project" value="TreeGrafter"/>
</dbReference>
<feature type="region of interest" description="Disordered" evidence="4">
    <location>
        <begin position="1044"/>
        <end position="1165"/>
    </location>
</feature>
<dbReference type="Proteomes" id="UP000189705">
    <property type="component" value="Unplaced"/>
</dbReference>
<name>A0A1U7SES1_ALLSI</name>
<evidence type="ECO:0000313" key="6">
    <source>
        <dbReference type="RefSeq" id="XP_006029233.1"/>
    </source>
</evidence>
<dbReference type="GO" id="GO:0005730">
    <property type="term" value="C:nucleolus"/>
    <property type="evidence" value="ECO:0007669"/>
    <property type="project" value="InterPro"/>
</dbReference>
<evidence type="ECO:0000313" key="5">
    <source>
        <dbReference type="Proteomes" id="UP000189705"/>
    </source>
</evidence>
<feature type="compositionally biased region" description="Acidic residues" evidence="4">
    <location>
        <begin position="626"/>
        <end position="643"/>
    </location>
</feature>
<dbReference type="GeneID" id="102376632"/>
<comment type="subcellular location">
    <subcellularLocation>
        <location evidence="1">Nucleus</location>
    </subcellularLocation>
</comment>
<dbReference type="PANTHER" id="PTHR13213">
    <property type="entry name" value="MYB-BINDING PROTEIN 1A FAMILY MEMBER"/>
    <property type="match status" value="1"/>
</dbReference>
<dbReference type="SUPFAM" id="SSF48371">
    <property type="entry name" value="ARM repeat"/>
    <property type="match status" value="1"/>
</dbReference>
<dbReference type="GO" id="GO:0043565">
    <property type="term" value="F:sequence-specific DNA binding"/>
    <property type="evidence" value="ECO:0007669"/>
    <property type="project" value="TreeGrafter"/>
</dbReference>
<feature type="compositionally biased region" description="Basic and acidic residues" evidence="4">
    <location>
        <begin position="607"/>
        <end position="623"/>
    </location>
</feature>
<dbReference type="Pfam" id="PF04931">
    <property type="entry name" value="DNA_pol_phi"/>
    <property type="match status" value="1"/>
</dbReference>
<feature type="compositionally biased region" description="Basic residues" evidence="4">
    <location>
        <begin position="1063"/>
        <end position="1080"/>
    </location>
</feature>
<dbReference type="PANTHER" id="PTHR13213:SF2">
    <property type="entry name" value="MYB-BINDING PROTEIN 1A"/>
    <property type="match status" value="1"/>
</dbReference>
<comment type="similarity">
    <text evidence="2">Belongs to the MYBBP1A family.</text>
</comment>
<keyword evidence="3" id="KW-0539">Nucleus</keyword>
<dbReference type="GO" id="GO:0003723">
    <property type="term" value="F:RNA binding"/>
    <property type="evidence" value="ECO:0007669"/>
    <property type="project" value="TreeGrafter"/>
</dbReference>
<organism evidence="5 6">
    <name type="scientific">Alligator sinensis</name>
    <name type="common">Chinese alligator</name>
    <dbReference type="NCBI Taxonomy" id="38654"/>
    <lineage>
        <taxon>Eukaryota</taxon>
        <taxon>Metazoa</taxon>
        <taxon>Chordata</taxon>
        <taxon>Craniata</taxon>
        <taxon>Vertebrata</taxon>
        <taxon>Euteleostomi</taxon>
        <taxon>Archelosauria</taxon>
        <taxon>Archosauria</taxon>
        <taxon>Crocodylia</taxon>
        <taxon>Alligatoridae</taxon>
        <taxon>Alligatorinae</taxon>
        <taxon>Alligator</taxon>
    </lineage>
</organism>
<dbReference type="CTD" id="10514"/>
<dbReference type="STRING" id="38654.A0A1U7SES1"/>
<dbReference type="InParanoid" id="A0A1U7SES1"/>
<sequence length="1165" mass="131750">MVSLDRVKKKLLRNAAFGNFFGVLALFQSGRLVKDQETLLHCVQLLQSLSQRPEFLRTLPRKALVDILSETPQAVFEEVLFSTLQADLTSAFSSPEQLHLLLVAIQKFPEVLQPKKLKKLLGSSTLVTPENIPKLVAVLGTAAKSEKKDKNLPSVGLDLLRVSLKEGAFDLFWKEAVENGLLKEKLGPNSYMCYRLLGSALPLLSLDQLQMVLRGEVMQSYGDHVLSAQLPDRFRFAPEMEAYVDAFFQDCDDPEKQFAVMVGFSALTNQGCPVVQSFWKVVKYLQPVALLKYFDWLKNMFLKPDFSCCLDFMTSRQKQNQEVVNLTEHRVVCLRKWIIHRLIGLLDSQVKKEEDFVMDVARFCFFHAFFVTKKPTSEIPETESIPSPSLLERSRSVAANLFFSLLQSLNSMPVLGDTAEAAALRERHVHGVTVDGKLWISHIVQYANVLLSHEKDVKAVTPFTKEQKAAWNRMLQTVENLQKKEKSHGAEVFAFQQLLFLVGIYLFKTPTETMDLLNDLLSCMERVFDKKSKKKKCDEEEPEWVEVIVEVLLSLLSQPSLLMRRVSKSVFARICPHLSKRALHLILDVLDPEQDQDEESAVVVTEETGKKKPLLEDTNKEASADSSDEDSSEEEDEEEDSGDEEKTSDEVDENFRKQLMNVLQAGNALGGDESDEDVDDETMMALDENLSALFAEQQKRVQAKKDERDKMRKEKILRRDFKIKVLDLIEVFLTKQPENPLVFDTIEPLLLVIEQTMSSDSDKQEQDFLRKTASIFTNHLCRAKQYCKSVGDMQEHLHTLMDSLLKRACKHSDSSVALYFFSASLYLFKVLKGNVASEATPLSATKKKLKRAEGPCDQTDQPSGTGLLDLGRVTVMYQEALSGFLTKRNCALTGSMFLDLFNRFPIMCKPLIDTIIESVTAGARQHQQAQACILLQKALQTRELKEAMAEEEWEELIRKSISQVTESLMAVGEFKMKVDQEKVIKCLELLNFLLKTASQQTLHVELTEVPGALQALSQQEGFGKSVRLDSIYWNVMKLLGFTRPKRKKAAPQSKQPPGVEPLKRKKKGFLPATKKRKNRKQALEQPQENEGMETNVEVAAEGTEAPAMGRKKKKKNRKRKWQVESKGKQGPPTKKAKGSAGTETQGEPGKVKWKKKASRMPAPLA</sequence>
<evidence type="ECO:0000256" key="2">
    <source>
        <dbReference type="ARBA" id="ARBA00006809"/>
    </source>
</evidence>
<evidence type="ECO:0000256" key="1">
    <source>
        <dbReference type="ARBA" id="ARBA00004123"/>
    </source>
</evidence>
<accession>A0A1U7SES1</accession>
<dbReference type="OrthoDB" id="342531at2759"/>
<dbReference type="AlphaFoldDB" id="A0A1U7SES1"/>
<dbReference type="RefSeq" id="XP_006029233.1">
    <property type="nucleotide sequence ID" value="XM_006029171.3"/>
</dbReference>
<dbReference type="KEGG" id="asn:102376632"/>
<keyword evidence="5" id="KW-1185">Reference proteome</keyword>
<proteinExistence type="inferred from homology"/>
<evidence type="ECO:0000256" key="4">
    <source>
        <dbReference type="SAM" id="MobiDB-lite"/>
    </source>
</evidence>
<dbReference type="InterPro" id="IPR016024">
    <property type="entry name" value="ARM-type_fold"/>
</dbReference>
<dbReference type="eggNOG" id="KOG1926">
    <property type="taxonomic scope" value="Eukaryota"/>
</dbReference>
<reference evidence="6" key="1">
    <citation type="submission" date="2025-08" db="UniProtKB">
        <authorList>
            <consortium name="RefSeq"/>
        </authorList>
    </citation>
    <scope>IDENTIFICATION</scope>
</reference>
<dbReference type="InterPro" id="IPR007015">
    <property type="entry name" value="DNA_pol_V/MYBBP1A"/>
</dbReference>
<feature type="region of interest" description="Disordered" evidence="4">
    <location>
        <begin position="596"/>
        <end position="651"/>
    </location>
</feature>
<gene>
    <name evidence="6" type="primary">MYBBP1A</name>
</gene>
<feature type="compositionally biased region" description="Basic residues" evidence="4">
    <location>
        <begin position="1109"/>
        <end position="1120"/>
    </location>
</feature>